<dbReference type="Proteomes" id="UP000250028">
    <property type="component" value="Unassembled WGS sequence"/>
</dbReference>
<reference evidence="4" key="1">
    <citation type="submission" date="2016-10" db="EMBL/GenBank/DDBJ databases">
        <authorList>
            <person name="Varghese N."/>
            <person name="Submissions S."/>
        </authorList>
    </citation>
    <scope>NUCLEOTIDE SEQUENCE [LARGE SCALE GENOMIC DNA]</scope>
    <source>
        <strain evidence="4">DSM 22951</strain>
    </source>
</reference>
<keyword evidence="2" id="KW-0732">Signal</keyword>
<evidence type="ECO:0000256" key="1">
    <source>
        <dbReference type="SAM" id="MobiDB-lite"/>
    </source>
</evidence>
<dbReference type="OrthoDB" id="4541885at2"/>
<keyword evidence="4" id="KW-1185">Reference proteome</keyword>
<proteinExistence type="predicted"/>
<name>A0A2Y8ZPM0_9MICO</name>
<gene>
    <name evidence="3" type="ORF">SAMN04489750_1182</name>
</gene>
<organism evidence="3 4">
    <name type="scientific">Branchiibius hedensis</name>
    <dbReference type="NCBI Taxonomy" id="672460"/>
    <lineage>
        <taxon>Bacteria</taxon>
        <taxon>Bacillati</taxon>
        <taxon>Actinomycetota</taxon>
        <taxon>Actinomycetes</taxon>
        <taxon>Micrococcales</taxon>
        <taxon>Dermacoccaceae</taxon>
        <taxon>Branchiibius</taxon>
    </lineage>
</organism>
<evidence type="ECO:0000313" key="3">
    <source>
        <dbReference type="EMBL" id="SSA33885.1"/>
    </source>
</evidence>
<dbReference type="RefSeq" id="WP_146202495.1">
    <property type="nucleotide sequence ID" value="NZ_QGDN01000001.1"/>
</dbReference>
<evidence type="ECO:0000313" key="4">
    <source>
        <dbReference type="Proteomes" id="UP000250028"/>
    </source>
</evidence>
<dbReference type="AlphaFoldDB" id="A0A2Y8ZPM0"/>
<accession>A0A2Y8ZPM0</accession>
<sequence length="471" mass="50269">MFLTVRRAALALSLVAGLAACSTTAPTQSGTPSRSTPSGATPSPVAVPAGQRAVHGVAWTRKDIEPATEFTVVGSTVFFLGVQRNQLYAFGLDLANGKDRFRIGASPSGATQGVAVGYGTLGDTVAFYGENEDLKGSAPMWLVNLKTGKQTKTNKTLWRATPQACDHDRAFCGRTEDTTWRADLRTGELTSFTLPTGRTLGDGLSDPLQRDPEMLTYTKDGVQQWSLPLQTMAPGASTDRGWWTWSDDRSHMVGIDLFPGEKKGGAWQIDLGKIRSLGIEQASGHVAWTGRGQLTDCGASHPGEQPAFVRCAVRGTEIITGDGPAAKVTYQGLDVTIQGFNPATGTATWQIPLGSDPHNLADDSAVPSDARGWWIYSTGHGYVAVDPVSGAHDTAVGDQNWCEYRTTIVIRPEMTAEDMKRVGSQTAPCDRAGRRTNQAPRTINTTITPVHQGLVLTGDADSVSALRVSPR</sequence>
<feature type="region of interest" description="Disordered" evidence="1">
    <location>
        <begin position="23"/>
        <end position="47"/>
    </location>
</feature>
<protein>
    <recommendedName>
        <fullName evidence="5">PQQ-like domain-containing protein</fullName>
    </recommendedName>
</protein>
<feature type="compositionally biased region" description="Polar residues" evidence="1">
    <location>
        <begin position="23"/>
        <end position="41"/>
    </location>
</feature>
<evidence type="ECO:0000256" key="2">
    <source>
        <dbReference type="SAM" id="SignalP"/>
    </source>
</evidence>
<feature type="signal peptide" evidence="2">
    <location>
        <begin position="1"/>
        <end position="27"/>
    </location>
</feature>
<dbReference type="PROSITE" id="PS51257">
    <property type="entry name" value="PROKAR_LIPOPROTEIN"/>
    <property type="match status" value="1"/>
</dbReference>
<evidence type="ECO:0008006" key="5">
    <source>
        <dbReference type="Google" id="ProtNLM"/>
    </source>
</evidence>
<dbReference type="EMBL" id="UESZ01000001">
    <property type="protein sequence ID" value="SSA33885.1"/>
    <property type="molecule type" value="Genomic_DNA"/>
</dbReference>
<feature type="chain" id="PRO_5015893809" description="PQQ-like domain-containing protein" evidence="2">
    <location>
        <begin position="28"/>
        <end position="471"/>
    </location>
</feature>